<sequence>MTHDENTAMERSYHPTGAELWFLLSLLDDRPAPLFWPMGEPAENWPLVAVRLLDAGLAVRGENGLTPAAPLAPLLDTVKSADRAALVFLRTPGGAVDAVLYYNRVGGVLLRRESAARYTLQALDTAALLAALPPLNGAGEGTLYPEFIPPADLPPLDADGTPCREDAATAALVELFAPDCTRLARWQWLDTGCGCKVRRQTPDGVTTAPDGPGIRAALAAALTGEDAPC</sequence>
<proteinExistence type="predicted"/>
<comment type="caution">
    <text evidence="1">The sequence shown here is derived from an EMBL/GenBank/DDBJ whole genome shotgun (WGS) entry which is preliminary data.</text>
</comment>
<dbReference type="Proteomes" id="UP000759273">
    <property type="component" value="Unassembled WGS sequence"/>
</dbReference>
<dbReference type="AlphaFoldDB" id="A0A943DB55"/>
<evidence type="ECO:0000313" key="1">
    <source>
        <dbReference type="EMBL" id="MBS5333086.1"/>
    </source>
</evidence>
<name>A0A943DB55_9FIRM</name>
<organism evidence="1 2">
    <name type="scientific">Subdoligranulum variabile</name>
    <dbReference type="NCBI Taxonomy" id="214851"/>
    <lineage>
        <taxon>Bacteria</taxon>
        <taxon>Bacillati</taxon>
        <taxon>Bacillota</taxon>
        <taxon>Clostridia</taxon>
        <taxon>Eubacteriales</taxon>
        <taxon>Oscillospiraceae</taxon>
        <taxon>Subdoligranulum</taxon>
    </lineage>
</organism>
<accession>A0A943DB55</accession>
<evidence type="ECO:0000313" key="2">
    <source>
        <dbReference type="Proteomes" id="UP000759273"/>
    </source>
</evidence>
<dbReference type="EMBL" id="JAGZGG010000029">
    <property type="protein sequence ID" value="MBS5333086.1"/>
    <property type="molecule type" value="Genomic_DNA"/>
</dbReference>
<gene>
    <name evidence="1" type="ORF">KHY36_11240</name>
</gene>
<reference evidence="1" key="1">
    <citation type="submission" date="2021-02" db="EMBL/GenBank/DDBJ databases">
        <title>Infant gut strain persistence is associated with maternal origin, phylogeny, and functional potential including surface adhesion and iron acquisition.</title>
        <authorList>
            <person name="Lou Y.C."/>
        </authorList>
    </citation>
    <scope>NUCLEOTIDE SEQUENCE</scope>
    <source>
        <strain evidence="1">L3_101_000M1_dasL3_101_000M1_concoct_87</strain>
    </source>
</reference>
<protein>
    <submittedName>
        <fullName evidence="1">Uncharacterized protein</fullName>
    </submittedName>
</protein>